<name>A0A255Z1K7_9PROT</name>
<dbReference type="Proteomes" id="UP000216998">
    <property type="component" value="Unassembled WGS sequence"/>
</dbReference>
<comment type="caution">
    <text evidence="12">The sequence shown here is derived from an EMBL/GenBank/DDBJ whole genome shotgun (WGS) entry which is preliminary data.</text>
</comment>
<dbReference type="FunFam" id="3.20.20.70:FF:000009">
    <property type="entry name" value="1-(5-phosphoribosyl)-5-[(5-phosphoribosylamino)methylideneamino] imidazole-4-carboxamide isomerase"/>
    <property type="match status" value="1"/>
</dbReference>
<evidence type="ECO:0000256" key="10">
    <source>
        <dbReference type="RuleBase" id="RU003657"/>
    </source>
</evidence>
<dbReference type="NCBIfam" id="TIGR00007">
    <property type="entry name" value="1-(5-phosphoribosyl)-5-[(5-phosphoribosylamino)methylideneamino]imidazole-4-carboxamide isomerase"/>
    <property type="match status" value="1"/>
</dbReference>
<evidence type="ECO:0000256" key="4">
    <source>
        <dbReference type="ARBA" id="ARBA00009667"/>
    </source>
</evidence>
<dbReference type="GO" id="GO:0003949">
    <property type="term" value="F:1-(5-phosphoribosyl)-5-[(5-phosphoribosylamino)methylideneamino]imidazole-4-carboxamide isomerase activity"/>
    <property type="evidence" value="ECO:0007669"/>
    <property type="project" value="UniProtKB-UniRule"/>
</dbReference>
<dbReference type="GO" id="GO:0005737">
    <property type="term" value="C:cytoplasm"/>
    <property type="evidence" value="ECO:0007669"/>
    <property type="project" value="UniProtKB-SubCell"/>
</dbReference>
<dbReference type="AlphaFoldDB" id="A0A255Z1K7"/>
<reference evidence="12 13" key="1">
    <citation type="submission" date="2017-07" db="EMBL/GenBank/DDBJ databases">
        <title>Niveispirillum cyanobacteriorum sp. nov., isolated from cyanobacterial aggregates in a eutrophic lake.</title>
        <authorList>
            <person name="Cai H."/>
        </authorList>
    </citation>
    <scope>NUCLEOTIDE SEQUENCE [LARGE SCALE GENOMIC DNA]</scope>
    <source>
        <strain evidence="13">TH1-14</strain>
    </source>
</reference>
<feature type="active site" description="Proton donor" evidence="9">
    <location>
        <position position="129"/>
    </location>
</feature>
<dbReference type="InterPro" id="IPR013785">
    <property type="entry name" value="Aldolase_TIM"/>
</dbReference>
<dbReference type="EC" id="5.3.1.16" evidence="9 11"/>
<comment type="pathway">
    <text evidence="3 9 11">Amino-acid biosynthesis; L-histidine biosynthesis; L-histidine from 5-phospho-alpha-D-ribose 1-diphosphate: step 4/9.</text>
</comment>
<dbReference type="GO" id="GO:0000162">
    <property type="term" value="P:L-tryptophan biosynthetic process"/>
    <property type="evidence" value="ECO:0007669"/>
    <property type="project" value="TreeGrafter"/>
</dbReference>
<keyword evidence="5 9" id="KW-0963">Cytoplasm</keyword>
<keyword evidence="6 9" id="KW-0028">Amino-acid biosynthesis</keyword>
<dbReference type="PANTHER" id="PTHR43090:SF2">
    <property type="entry name" value="1-(5-PHOSPHORIBOSYL)-5-[(5-PHOSPHORIBOSYLAMINO)METHYLIDENEAMINO] IMIDAZOLE-4-CARBOXAMIDE ISOMERASE"/>
    <property type="match status" value="1"/>
</dbReference>
<dbReference type="InterPro" id="IPR011060">
    <property type="entry name" value="RibuloseP-bd_barrel"/>
</dbReference>
<feature type="active site" description="Proton acceptor" evidence="9">
    <location>
        <position position="8"/>
    </location>
</feature>
<dbReference type="RefSeq" id="WP_094455877.1">
    <property type="nucleotide sequence ID" value="NZ_NOXU01000026.1"/>
</dbReference>
<evidence type="ECO:0000256" key="9">
    <source>
        <dbReference type="HAMAP-Rule" id="MF_01014"/>
    </source>
</evidence>
<comment type="catalytic activity">
    <reaction evidence="1 9 11">
        <text>1-(5-phospho-beta-D-ribosyl)-5-[(5-phospho-beta-D-ribosylamino)methylideneamino]imidazole-4-carboxamide = 5-[(5-phospho-1-deoxy-D-ribulos-1-ylimino)methylamino]-1-(5-phospho-beta-D-ribosyl)imidazole-4-carboxamide</text>
        <dbReference type="Rhea" id="RHEA:15469"/>
        <dbReference type="ChEBI" id="CHEBI:58435"/>
        <dbReference type="ChEBI" id="CHEBI:58525"/>
        <dbReference type="EC" id="5.3.1.16"/>
    </reaction>
</comment>
<comment type="subcellular location">
    <subcellularLocation>
        <location evidence="2 9 11">Cytoplasm</location>
    </subcellularLocation>
</comment>
<evidence type="ECO:0000256" key="2">
    <source>
        <dbReference type="ARBA" id="ARBA00004496"/>
    </source>
</evidence>
<dbReference type="InterPro" id="IPR006062">
    <property type="entry name" value="His_biosynth"/>
</dbReference>
<keyword evidence="8 9" id="KW-0413">Isomerase</keyword>
<dbReference type="InterPro" id="IPR023016">
    <property type="entry name" value="HisA/PriA"/>
</dbReference>
<dbReference type="InterPro" id="IPR006063">
    <property type="entry name" value="HisA_bact_arch"/>
</dbReference>
<keyword evidence="13" id="KW-1185">Reference proteome</keyword>
<dbReference type="PANTHER" id="PTHR43090">
    <property type="entry name" value="1-(5-PHOSPHORIBOSYL)-5-[(5-PHOSPHORIBOSYLAMINO)METHYLIDENEAMINO] IMIDAZOLE-4-CARBOXAMIDE ISOMERASE"/>
    <property type="match status" value="1"/>
</dbReference>
<evidence type="ECO:0000256" key="11">
    <source>
        <dbReference type="RuleBase" id="RU003658"/>
    </source>
</evidence>
<dbReference type="CDD" id="cd04732">
    <property type="entry name" value="HisA"/>
    <property type="match status" value="1"/>
</dbReference>
<dbReference type="SUPFAM" id="SSF51366">
    <property type="entry name" value="Ribulose-phoshate binding barrel"/>
    <property type="match status" value="1"/>
</dbReference>
<dbReference type="Pfam" id="PF00977">
    <property type="entry name" value="His_biosynth"/>
    <property type="match status" value="1"/>
</dbReference>
<gene>
    <name evidence="9 12" type="primary">hisA</name>
    <name evidence="12" type="ORF">CHU95_09110</name>
</gene>
<dbReference type="HAMAP" id="MF_01014">
    <property type="entry name" value="HisA"/>
    <property type="match status" value="1"/>
</dbReference>
<organism evidence="12 13">
    <name type="scientific">Niveispirillum lacus</name>
    <dbReference type="NCBI Taxonomy" id="1981099"/>
    <lineage>
        <taxon>Bacteria</taxon>
        <taxon>Pseudomonadati</taxon>
        <taxon>Pseudomonadota</taxon>
        <taxon>Alphaproteobacteria</taxon>
        <taxon>Rhodospirillales</taxon>
        <taxon>Azospirillaceae</taxon>
        <taxon>Niveispirillum</taxon>
    </lineage>
</organism>
<sequence>MILYPAIDLKDGNAVRLLRGEMDQATIFNTDPAAQAETFQAQGFEWLHLVDLNGAFAGSPVNGAAVESILKRVKLPTQLGGGIRDLDTIAFWLERGLTRVILGTVAVKNPTLVKEACKAFPGHVAVGIDARDGYVAVEGWAETSSLKALDLALKFEDCGVAAIIYTDIDRDGALGGVNVEATADLASHLTTPVIASGGVSSLADLRALKEVEHTGINGVISGRALYDGRIDPAAALATLRGE</sequence>
<evidence type="ECO:0000256" key="7">
    <source>
        <dbReference type="ARBA" id="ARBA00023102"/>
    </source>
</evidence>
<dbReference type="InterPro" id="IPR044524">
    <property type="entry name" value="Isoase_HisA-like"/>
</dbReference>
<evidence type="ECO:0000256" key="6">
    <source>
        <dbReference type="ARBA" id="ARBA00022605"/>
    </source>
</evidence>
<protein>
    <recommendedName>
        <fullName evidence="9 11">1-(5-phosphoribosyl)-5-[(5-phosphoribosylamino)methylideneamino] imidazole-4-carboxamide isomerase</fullName>
        <ecNumber evidence="9 11">5.3.1.16</ecNumber>
    </recommendedName>
    <alternativeName>
        <fullName evidence="9">Phosphoribosylformimino-5-aminoimidazole carboxamide ribotide isomerase</fullName>
    </alternativeName>
</protein>
<evidence type="ECO:0000256" key="1">
    <source>
        <dbReference type="ARBA" id="ARBA00000901"/>
    </source>
</evidence>
<evidence type="ECO:0000256" key="8">
    <source>
        <dbReference type="ARBA" id="ARBA00023235"/>
    </source>
</evidence>
<evidence type="ECO:0000256" key="5">
    <source>
        <dbReference type="ARBA" id="ARBA00022490"/>
    </source>
</evidence>
<dbReference type="OrthoDB" id="9807749at2"/>
<proteinExistence type="inferred from homology"/>
<comment type="similarity">
    <text evidence="4 9 10">Belongs to the HisA/HisF family.</text>
</comment>
<evidence type="ECO:0000313" key="13">
    <source>
        <dbReference type="Proteomes" id="UP000216998"/>
    </source>
</evidence>
<evidence type="ECO:0000313" key="12">
    <source>
        <dbReference type="EMBL" id="OYQ35356.1"/>
    </source>
</evidence>
<keyword evidence="7 9" id="KW-0368">Histidine biosynthesis</keyword>
<evidence type="ECO:0000256" key="3">
    <source>
        <dbReference type="ARBA" id="ARBA00005133"/>
    </source>
</evidence>
<dbReference type="EMBL" id="NOXU01000026">
    <property type="protein sequence ID" value="OYQ35356.1"/>
    <property type="molecule type" value="Genomic_DNA"/>
</dbReference>
<dbReference type="Gene3D" id="3.20.20.70">
    <property type="entry name" value="Aldolase class I"/>
    <property type="match status" value="1"/>
</dbReference>
<dbReference type="UniPathway" id="UPA00031">
    <property type="reaction ID" value="UER00009"/>
</dbReference>
<dbReference type="GO" id="GO:0000105">
    <property type="term" value="P:L-histidine biosynthetic process"/>
    <property type="evidence" value="ECO:0007669"/>
    <property type="project" value="UniProtKB-UniRule"/>
</dbReference>
<accession>A0A255Z1K7</accession>